<dbReference type="AlphaFoldDB" id="A0A4Q0IC14"/>
<keyword evidence="1" id="KW-1133">Transmembrane helix</keyword>
<feature type="transmembrane region" description="Helical" evidence="1">
    <location>
        <begin position="97"/>
        <end position="116"/>
    </location>
</feature>
<feature type="transmembrane region" description="Helical" evidence="1">
    <location>
        <begin position="69"/>
        <end position="85"/>
    </location>
</feature>
<feature type="transmembrane region" description="Helical" evidence="1">
    <location>
        <begin position="7"/>
        <end position="26"/>
    </location>
</feature>
<keyword evidence="2" id="KW-0418">Kinase</keyword>
<dbReference type="Proteomes" id="UP000289166">
    <property type="component" value="Unassembled WGS sequence"/>
</dbReference>
<feature type="transmembrane region" description="Helical" evidence="1">
    <location>
        <begin position="154"/>
        <end position="173"/>
    </location>
</feature>
<dbReference type="RefSeq" id="WP_128705646.1">
    <property type="nucleotide sequence ID" value="NZ_RLII01000001.1"/>
</dbReference>
<evidence type="ECO:0000313" key="2">
    <source>
        <dbReference type="EMBL" id="RXE60662.1"/>
    </source>
</evidence>
<evidence type="ECO:0000256" key="1">
    <source>
        <dbReference type="SAM" id="Phobius"/>
    </source>
</evidence>
<feature type="transmembrane region" description="Helical" evidence="1">
    <location>
        <begin position="122"/>
        <end position="142"/>
    </location>
</feature>
<feature type="transmembrane region" description="Helical" evidence="1">
    <location>
        <begin position="33"/>
        <end position="57"/>
    </location>
</feature>
<accession>A0A4Q0IC14</accession>
<dbReference type="EMBL" id="RLII01000001">
    <property type="protein sequence ID" value="RXE60662.1"/>
    <property type="molecule type" value="Genomic_DNA"/>
</dbReference>
<comment type="caution">
    <text evidence="2">The sequence shown here is derived from an EMBL/GenBank/DDBJ whole genome shotgun (WGS) entry which is preliminary data.</text>
</comment>
<keyword evidence="1" id="KW-0472">Membrane</keyword>
<organism evidence="2 3">
    <name type="scientific">Acetivibrio mesophilus</name>
    <dbReference type="NCBI Taxonomy" id="2487273"/>
    <lineage>
        <taxon>Bacteria</taxon>
        <taxon>Bacillati</taxon>
        <taxon>Bacillota</taxon>
        <taxon>Clostridia</taxon>
        <taxon>Eubacteriales</taxon>
        <taxon>Oscillospiraceae</taxon>
        <taxon>Acetivibrio</taxon>
    </lineage>
</organism>
<dbReference type="GO" id="GO:0016301">
    <property type="term" value="F:kinase activity"/>
    <property type="evidence" value="ECO:0007669"/>
    <property type="project" value="UniProtKB-KW"/>
</dbReference>
<gene>
    <name evidence="2" type="ORF">EFD62_01715</name>
</gene>
<proteinExistence type="predicted"/>
<protein>
    <submittedName>
        <fullName evidence="2">Histidine kinase</fullName>
    </submittedName>
</protein>
<name>A0A4Q0IC14_9FIRM</name>
<dbReference type="OrthoDB" id="1925379at2"/>
<keyword evidence="3" id="KW-1185">Reference proteome</keyword>
<evidence type="ECO:0000313" key="3">
    <source>
        <dbReference type="Proteomes" id="UP000289166"/>
    </source>
</evidence>
<keyword evidence="1" id="KW-0812">Transmembrane</keyword>
<sequence>MIELIDNAIQLVVLIGCCIYSAVLTIRSKEQVWFLLTCFYGAYALGLIYWVLFIAFYSGTPKISPVSDLSWMASVLFLIVLQNTLRLPGDSTYRPLLPWVAPAFSTIMCLFFFRWGDYFLNILWAVLMGACGYSALRELMLARRQNNRMRNHQYFHMSVLAFMLMEYSLWVTSCYWRSYSLSNPYYWFDFLMTSTFFTFLPSLKKVVTE</sequence>
<reference evidence="3" key="1">
    <citation type="submission" date="2018-11" db="EMBL/GenBank/DDBJ databases">
        <title>Genome sequencing of a novel mesophilic and cellulolytic organism within the genus Hungateiclostridium.</title>
        <authorList>
            <person name="Rettenmaier R."/>
            <person name="Liebl W."/>
            <person name="Zverlov V."/>
        </authorList>
    </citation>
    <scope>NUCLEOTIDE SEQUENCE [LARGE SCALE GENOMIC DNA]</scope>
    <source>
        <strain evidence="3">N2K1</strain>
    </source>
</reference>
<feature type="transmembrane region" description="Helical" evidence="1">
    <location>
        <begin position="185"/>
        <end position="203"/>
    </location>
</feature>
<keyword evidence="2" id="KW-0808">Transferase</keyword>